<evidence type="ECO:0000259" key="1">
    <source>
        <dbReference type="Pfam" id="PF01370"/>
    </source>
</evidence>
<comment type="caution">
    <text evidence="2">The sequence shown here is derived from an EMBL/GenBank/DDBJ whole genome shotgun (WGS) entry which is preliminary data.</text>
</comment>
<dbReference type="SUPFAM" id="SSF51735">
    <property type="entry name" value="NAD(P)-binding Rossmann-fold domains"/>
    <property type="match status" value="1"/>
</dbReference>
<evidence type="ECO:0000313" key="2">
    <source>
        <dbReference type="EMBL" id="CAF9911123.1"/>
    </source>
</evidence>
<dbReference type="PANTHER" id="PTHR48079">
    <property type="entry name" value="PROTEIN YEEZ"/>
    <property type="match status" value="1"/>
</dbReference>
<dbReference type="GO" id="GO:0004029">
    <property type="term" value="F:aldehyde dehydrogenase (NAD+) activity"/>
    <property type="evidence" value="ECO:0007669"/>
    <property type="project" value="TreeGrafter"/>
</dbReference>
<sequence length="310" mass="33331">MTSFKILVTGATGYIGGTILSKLVNSQNESLQKSSISGLLRGEAKAKILSEKGIGVELFSDLDASDEIEKIAGGYDVIINTATGYHEGSAKALVLGMAARKKSTGKEVYYIHTSGTSNLADQPITGKYTEHHVFSDTEDIYSYEKMRNEKQPYAQRETDLAVIETGLKVGVKTYIIMSPLIYGIGTGHFNQQSIQVPAMIKATLKTKQAEVIGDGKASWDHVHVADLATLYEIVAHKLLAGEDLPSGEKGIYFSATGHHTWLELAQGLADALFTLGISKTEEVKSISLEEAAEKWAGGSALLAELAFASK</sequence>
<protein>
    <recommendedName>
        <fullName evidence="1">NAD-dependent epimerase/dehydratase domain-containing protein</fullName>
    </recommendedName>
</protein>
<reference evidence="2" key="1">
    <citation type="submission" date="2021-03" db="EMBL/GenBank/DDBJ databases">
        <authorList>
            <person name="Tagirdzhanova G."/>
        </authorList>
    </citation>
    <scope>NUCLEOTIDE SEQUENCE</scope>
</reference>
<evidence type="ECO:0000313" key="3">
    <source>
        <dbReference type="Proteomes" id="UP000664534"/>
    </source>
</evidence>
<dbReference type="GO" id="GO:0005737">
    <property type="term" value="C:cytoplasm"/>
    <property type="evidence" value="ECO:0007669"/>
    <property type="project" value="TreeGrafter"/>
</dbReference>
<dbReference type="OrthoDB" id="10262413at2759"/>
<feature type="domain" description="NAD-dependent epimerase/dehydratase" evidence="1">
    <location>
        <begin position="6"/>
        <end position="237"/>
    </location>
</feature>
<dbReference type="Gene3D" id="3.40.50.720">
    <property type="entry name" value="NAD(P)-binding Rossmann-like Domain"/>
    <property type="match status" value="1"/>
</dbReference>
<dbReference type="EMBL" id="CAJPDT010000008">
    <property type="protein sequence ID" value="CAF9911123.1"/>
    <property type="molecule type" value="Genomic_DNA"/>
</dbReference>
<dbReference type="InterPro" id="IPR036291">
    <property type="entry name" value="NAD(P)-bd_dom_sf"/>
</dbReference>
<gene>
    <name evidence="2" type="ORF">IMSHALPRED_009932</name>
</gene>
<dbReference type="InterPro" id="IPR001509">
    <property type="entry name" value="Epimerase_deHydtase"/>
</dbReference>
<organism evidence="2 3">
    <name type="scientific">Imshaugia aleurites</name>
    <dbReference type="NCBI Taxonomy" id="172621"/>
    <lineage>
        <taxon>Eukaryota</taxon>
        <taxon>Fungi</taxon>
        <taxon>Dikarya</taxon>
        <taxon>Ascomycota</taxon>
        <taxon>Pezizomycotina</taxon>
        <taxon>Lecanoromycetes</taxon>
        <taxon>OSLEUM clade</taxon>
        <taxon>Lecanoromycetidae</taxon>
        <taxon>Lecanorales</taxon>
        <taxon>Lecanorineae</taxon>
        <taxon>Parmeliaceae</taxon>
        <taxon>Imshaugia</taxon>
    </lineage>
</organism>
<dbReference type="InterPro" id="IPR051783">
    <property type="entry name" value="NAD(P)-dependent_oxidoreduct"/>
</dbReference>
<keyword evidence="3" id="KW-1185">Reference proteome</keyword>
<accession>A0A8H3IAG2</accession>
<proteinExistence type="predicted"/>
<dbReference type="AlphaFoldDB" id="A0A8H3IAG2"/>
<dbReference type="PANTHER" id="PTHR48079:SF6">
    <property type="entry name" value="NAD(P)-BINDING DOMAIN-CONTAINING PROTEIN-RELATED"/>
    <property type="match status" value="1"/>
</dbReference>
<dbReference type="Proteomes" id="UP000664534">
    <property type="component" value="Unassembled WGS sequence"/>
</dbReference>
<name>A0A8H3IAG2_9LECA</name>
<dbReference type="Pfam" id="PF01370">
    <property type="entry name" value="Epimerase"/>
    <property type="match status" value="1"/>
</dbReference>